<accession>A0A830C4G6</accession>
<dbReference type="AlphaFoldDB" id="A0A830C4G6"/>
<proteinExistence type="predicted"/>
<dbReference type="EMBL" id="BMAC01000355">
    <property type="protein sequence ID" value="GFP94530.1"/>
    <property type="molecule type" value="Genomic_DNA"/>
</dbReference>
<protein>
    <submittedName>
        <fullName evidence="1">Vacuolar protein sorting-associated protein 53 a</fullName>
    </submittedName>
</protein>
<evidence type="ECO:0000313" key="2">
    <source>
        <dbReference type="Proteomes" id="UP000653305"/>
    </source>
</evidence>
<dbReference type="Proteomes" id="UP000653305">
    <property type="component" value="Unassembled WGS sequence"/>
</dbReference>
<dbReference type="OrthoDB" id="1750072at2759"/>
<keyword evidence="2" id="KW-1185">Reference proteome</keyword>
<evidence type="ECO:0000313" key="1">
    <source>
        <dbReference type="EMBL" id="GFP94530.1"/>
    </source>
</evidence>
<gene>
    <name evidence="1" type="ORF">PHJA_001597400</name>
</gene>
<sequence length="97" mass="10525">MVFVTGEEGLRSEIGKGLPTVVVAGVSGAFKPWSGLELEEELAEKFGAGSHSRESGGYLGEDMMENNQSVSDIRKKYEKKLAAHHGRARSPQRFVCA</sequence>
<organism evidence="1 2">
    <name type="scientific">Phtheirospermum japonicum</name>
    <dbReference type="NCBI Taxonomy" id="374723"/>
    <lineage>
        <taxon>Eukaryota</taxon>
        <taxon>Viridiplantae</taxon>
        <taxon>Streptophyta</taxon>
        <taxon>Embryophyta</taxon>
        <taxon>Tracheophyta</taxon>
        <taxon>Spermatophyta</taxon>
        <taxon>Magnoliopsida</taxon>
        <taxon>eudicotyledons</taxon>
        <taxon>Gunneridae</taxon>
        <taxon>Pentapetalae</taxon>
        <taxon>asterids</taxon>
        <taxon>lamiids</taxon>
        <taxon>Lamiales</taxon>
        <taxon>Orobanchaceae</taxon>
        <taxon>Orobanchaceae incertae sedis</taxon>
        <taxon>Phtheirospermum</taxon>
    </lineage>
</organism>
<comment type="caution">
    <text evidence="1">The sequence shown here is derived from an EMBL/GenBank/DDBJ whole genome shotgun (WGS) entry which is preliminary data.</text>
</comment>
<reference evidence="1" key="1">
    <citation type="submission" date="2020-07" db="EMBL/GenBank/DDBJ databases">
        <title>Ethylene signaling mediates host invasion by parasitic plants.</title>
        <authorList>
            <person name="Yoshida S."/>
        </authorList>
    </citation>
    <scope>NUCLEOTIDE SEQUENCE</scope>
    <source>
        <strain evidence="1">Okayama</strain>
    </source>
</reference>
<name>A0A830C4G6_9LAMI</name>